<comment type="caution">
    <text evidence="2">The sequence shown here is derived from an EMBL/GenBank/DDBJ whole genome shotgun (WGS) entry which is preliminary data.</text>
</comment>
<evidence type="ECO:0000256" key="1">
    <source>
        <dbReference type="SAM" id="MobiDB-lite"/>
    </source>
</evidence>
<feature type="compositionally biased region" description="Low complexity" evidence="1">
    <location>
        <begin position="12"/>
        <end position="26"/>
    </location>
</feature>
<feature type="region of interest" description="Disordered" evidence="1">
    <location>
        <begin position="1"/>
        <end position="38"/>
    </location>
</feature>
<protein>
    <submittedName>
        <fullName evidence="2">DUF721 domain-containing protein</fullName>
    </submittedName>
</protein>
<name>A0ABS3KPA3_9PROT</name>
<keyword evidence="3" id="KW-1185">Reference proteome</keyword>
<dbReference type="PANTHER" id="PTHR36456:SF1">
    <property type="entry name" value="UPF0232 PROTEIN SCO3875"/>
    <property type="match status" value="1"/>
</dbReference>
<accession>A0ABS3KPA3</accession>
<dbReference type="EMBL" id="JACTNG010000004">
    <property type="protein sequence ID" value="MBO1079275.1"/>
    <property type="molecule type" value="Genomic_DNA"/>
</dbReference>
<evidence type="ECO:0000313" key="3">
    <source>
        <dbReference type="Proteomes" id="UP001518989"/>
    </source>
</evidence>
<sequence>MQQKDRNGGGATPPAAKTAQKPALAPDGGPGWRSDRGPRALGALLPALTRPVFRKRSPAAAQLIIDWPQIAGPVLAAQTVPRGVSGGTLTLACSGPVAMELQHLAPQLIGRINTAMGQALVQRLRFVQAALPPRRPPPPKPAAVALPDALAARLEGVEDPELRAALARLGQGVYRGRRNAG</sequence>
<dbReference type="Proteomes" id="UP001518989">
    <property type="component" value="Unassembled WGS sequence"/>
</dbReference>
<dbReference type="InterPro" id="IPR007922">
    <property type="entry name" value="DciA-like"/>
</dbReference>
<proteinExistence type="predicted"/>
<organism evidence="2 3">
    <name type="scientific">Roseomonas haemaphysalidis</name>
    <dbReference type="NCBI Taxonomy" id="2768162"/>
    <lineage>
        <taxon>Bacteria</taxon>
        <taxon>Pseudomonadati</taxon>
        <taxon>Pseudomonadota</taxon>
        <taxon>Alphaproteobacteria</taxon>
        <taxon>Acetobacterales</taxon>
        <taxon>Roseomonadaceae</taxon>
        <taxon>Roseomonas</taxon>
    </lineage>
</organism>
<dbReference type="Pfam" id="PF05258">
    <property type="entry name" value="DciA"/>
    <property type="match status" value="1"/>
</dbReference>
<gene>
    <name evidence="2" type="ORF">IAI61_09550</name>
</gene>
<dbReference type="RefSeq" id="WP_207416816.1">
    <property type="nucleotide sequence ID" value="NZ_CP061177.1"/>
</dbReference>
<evidence type="ECO:0000313" key="2">
    <source>
        <dbReference type="EMBL" id="MBO1079275.1"/>
    </source>
</evidence>
<reference evidence="2 3" key="1">
    <citation type="submission" date="2020-09" db="EMBL/GenBank/DDBJ databases">
        <title>Roseomonas.</title>
        <authorList>
            <person name="Zhu W."/>
        </authorList>
    </citation>
    <scope>NUCLEOTIDE SEQUENCE [LARGE SCALE GENOMIC DNA]</scope>
    <source>
        <strain evidence="2 3">573</strain>
    </source>
</reference>
<dbReference type="PANTHER" id="PTHR36456">
    <property type="entry name" value="UPF0232 PROTEIN SCO3875"/>
    <property type="match status" value="1"/>
</dbReference>